<organism evidence="2 3">
    <name type="scientific">Massilia violaceinigra</name>
    <dbReference type="NCBI Taxonomy" id="2045208"/>
    <lineage>
        <taxon>Bacteria</taxon>
        <taxon>Pseudomonadati</taxon>
        <taxon>Pseudomonadota</taxon>
        <taxon>Betaproteobacteria</taxon>
        <taxon>Burkholderiales</taxon>
        <taxon>Oxalobacteraceae</taxon>
        <taxon>Telluria group</taxon>
        <taxon>Massilia</taxon>
    </lineage>
</organism>
<name>A0A2D2DRB3_9BURK</name>
<feature type="region of interest" description="Disordered" evidence="1">
    <location>
        <begin position="1"/>
        <end position="26"/>
    </location>
</feature>
<evidence type="ECO:0000256" key="1">
    <source>
        <dbReference type="SAM" id="MobiDB-lite"/>
    </source>
</evidence>
<reference evidence="2" key="1">
    <citation type="submission" date="2017-10" db="EMBL/GenBank/DDBJ databases">
        <title>Massilia psychrophilum sp. nov., a novel purple-pigmented bacterium isolated from Tianshan glacier, Xinjiang Municipality, China.</title>
        <authorList>
            <person name="Wang H."/>
        </authorList>
    </citation>
    <scope>NUCLEOTIDE SEQUENCE [LARGE SCALE GENOMIC DNA]</scope>
    <source>
        <strain evidence="2">B2</strain>
    </source>
</reference>
<sequence>MSAPDLEEEEEPKALADTGTPRFLQLPGKKVRGTMRRLRVTLRRIHQIGLLVSVWIIYALKQTSSVTGSG</sequence>
<proteinExistence type="predicted"/>
<dbReference type="Proteomes" id="UP000229897">
    <property type="component" value="Chromosome"/>
</dbReference>
<dbReference type="EMBL" id="CP024608">
    <property type="protein sequence ID" value="ATQ77483.1"/>
    <property type="molecule type" value="Genomic_DNA"/>
</dbReference>
<keyword evidence="3" id="KW-1185">Reference proteome</keyword>
<accession>A0A2D2DRB3</accession>
<gene>
    <name evidence="2" type="ORF">CR152_25495</name>
</gene>
<protein>
    <submittedName>
        <fullName evidence="2">Uncharacterized protein</fullName>
    </submittedName>
</protein>
<evidence type="ECO:0000313" key="3">
    <source>
        <dbReference type="Proteomes" id="UP000229897"/>
    </source>
</evidence>
<evidence type="ECO:0000313" key="2">
    <source>
        <dbReference type="EMBL" id="ATQ77483.1"/>
    </source>
</evidence>
<feature type="compositionally biased region" description="Acidic residues" evidence="1">
    <location>
        <begin position="1"/>
        <end position="11"/>
    </location>
</feature>
<dbReference type="KEGG" id="mass:CR152_25495"/>
<dbReference type="AlphaFoldDB" id="A0A2D2DRB3"/>